<sequence length="136" mass="14340">MSGMMTNIRAKVKRRFSHKDAEPDFDDPDASADEETHSYVSKEVETAEKEGDKYPMGRPNSFLNRMISHGNKKTEDEIAGEMRAAEQRNHGAGMGGVGSGTGIGSSSGTGIGSGLGASSGTGQTTNTTQRTVPTSR</sequence>
<dbReference type="Proteomes" id="UP001309876">
    <property type="component" value="Unassembled WGS sequence"/>
</dbReference>
<feature type="region of interest" description="Disordered" evidence="1">
    <location>
        <begin position="14"/>
        <end position="75"/>
    </location>
</feature>
<feature type="compositionally biased region" description="Acidic residues" evidence="1">
    <location>
        <begin position="23"/>
        <end position="33"/>
    </location>
</feature>
<accession>A0AAN7T0V1</accession>
<feature type="compositionally biased region" description="Basic and acidic residues" evidence="1">
    <location>
        <begin position="34"/>
        <end position="55"/>
    </location>
</feature>
<dbReference type="EMBL" id="JAVRRJ010000004">
    <property type="protein sequence ID" value="KAK5085893.1"/>
    <property type="molecule type" value="Genomic_DNA"/>
</dbReference>
<proteinExistence type="predicted"/>
<evidence type="ECO:0000313" key="3">
    <source>
        <dbReference type="Proteomes" id="UP001309876"/>
    </source>
</evidence>
<comment type="caution">
    <text evidence="2">The sequence shown here is derived from an EMBL/GenBank/DDBJ whole genome shotgun (WGS) entry which is preliminary data.</text>
</comment>
<gene>
    <name evidence="2" type="ORF">LTR05_005182</name>
</gene>
<keyword evidence="3" id="KW-1185">Reference proteome</keyword>
<dbReference type="AlphaFoldDB" id="A0AAN7T0V1"/>
<evidence type="ECO:0000313" key="2">
    <source>
        <dbReference type="EMBL" id="KAK5085893.1"/>
    </source>
</evidence>
<reference evidence="2 3" key="1">
    <citation type="submission" date="2023-08" db="EMBL/GenBank/DDBJ databases">
        <title>Black Yeasts Isolated from many extreme environments.</title>
        <authorList>
            <person name="Coleine C."/>
            <person name="Stajich J.E."/>
            <person name="Selbmann L."/>
        </authorList>
    </citation>
    <scope>NUCLEOTIDE SEQUENCE [LARGE SCALE GENOMIC DNA]</scope>
    <source>
        <strain evidence="2 3">CCFEE 5910</strain>
    </source>
</reference>
<feature type="compositionally biased region" description="Gly residues" evidence="1">
    <location>
        <begin position="92"/>
        <end position="119"/>
    </location>
</feature>
<feature type="region of interest" description="Disordered" evidence="1">
    <location>
        <begin position="89"/>
        <end position="136"/>
    </location>
</feature>
<evidence type="ECO:0000256" key="1">
    <source>
        <dbReference type="SAM" id="MobiDB-lite"/>
    </source>
</evidence>
<name>A0AAN7T0V1_9EURO</name>
<organism evidence="2 3">
    <name type="scientific">Lithohypha guttulata</name>
    <dbReference type="NCBI Taxonomy" id="1690604"/>
    <lineage>
        <taxon>Eukaryota</taxon>
        <taxon>Fungi</taxon>
        <taxon>Dikarya</taxon>
        <taxon>Ascomycota</taxon>
        <taxon>Pezizomycotina</taxon>
        <taxon>Eurotiomycetes</taxon>
        <taxon>Chaetothyriomycetidae</taxon>
        <taxon>Chaetothyriales</taxon>
        <taxon>Trichomeriaceae</taxon>
        <taxon>Lithohypha</taxon>
    </lineage>
</organism>
<protein>
    <submittedName>
        <fullName evidence="2">Uncharacterized protein</fullName>
    </submittedName>
</protein>
<feature type="compositionally biased region" description="Low complexity" evidence="1">
    <location>
        <begin position="120"/>
        <end position="136"/>
    </location>
</feature>